<dbReference type="OrthoDB" id="1725415at2"/>
<proteinExistence type="predicted"/>
<dbReference type="RefSeq" id="WP_148132834.1">
    <property type="nucleotide sequence ID" value="NZ_CP017634.1"/>
</dbReference>
<gene>
    <name evidence="1" type="ORF">DCMF_01690</name>
</gene>
<dbReference type="KEGG" id="fwa:DCMF_01690"/>
<protein>
    <submittedName>
        <fullName evidence="1">Uncharacterized protein</fullName>
    </submittedName>
</protein>
<reference evidence="1 2" key="1">
    <citation type="submission" date="2016-10" db="EMBL/GenBank/DDBJ databases">
        <title>Complete Genome Sequence of Peptococcaceae strain DCMF.</title>
        <authorList>
            <person name="Edwards R.J."/>
            <person name="Holland S.I."/>
            <person name="Deshpande N.P."/>
            <person name="Wong Y.K."/>
            <person name="Ertan H."/>
            <person name="Manefield M."/>
            <person name="Russell T.L."/>
            <person name="Lee M.J."/>
        </authorList>
    </citation>
    <scope>NUCLEOTIDE SEQUENCE [LARGE SCALE GENOMIC DNA]</scope>
    <source>
        <strain evidence="1 2">DCMF</strain>
    </source>
</reference>
<dbReference type="EMBL" id="CP017634">
    <property type="protein sequence ID" value="ATW23674.1"/>
    <property type="molecule type" value="Genomic_DNA"/>
</dbReference>
<dbReference type="AlphaFoldDB" id="A0A3G1KML9"/>
<name>A0A3G1KML9_FORW1</name>
<keyword evidence="2" id="KW-1185">Reference proteome</keyword>
<sequence length="78" mass="8785">MGDIYLDFRPEVTESHLESLERTLPGIKGDDYVMVILDKEEAHEAKNVRKILLQNGFEVSSQGALGTEFALTAKRLLH</sequence>
<accession>A0A3G1KML9</accession>
<dbReference type="Proteomes" id="UP000323521">
    <property type="component" value="Chromosome"/>
</dbReference>
<organism evidence="1 2">
    <name type="scientific">Formimonas warabiya</name>
    <dbReference type="NCBI Taxonomy" id="1761012"/>
    <lineage>
        <taxon>Bacteria</taxon>
        <taxon>Bacillati</taxon>
        <taxon>Bacillota</taxon>
        <taxon>Clostridia</taxon>
        <taxon>Eubacteriales</taxon>
        <taxon>Peptococcaceae</taxon>
        <taxon>Candidatus Formimonas</taxon>
    </lineage>
</organism>
<evidence type="ECO:0000313" key="1">
    <source>
        <dbReference type="EMBL" id="ATW23674.1"/>
    </source>
</evidence>
<evidence type="ECO:0000313" key="2">
    <source>
        <dbReference type="Proteomes" id="UP000323521"/>
    </source>
</evidence>